<dbReference type="GO" id="GO:0005886">
    <property type="term" value="C:plasma membrane"/>
    <property type="evidence" value="ECO:0007669"/>
    <property type="project" value="TreeGrafter"/>
</dbReference>
<evidence type="ECO:0000256" key="2">
    <source>
        <dbReference type="ARBA" id="ARBA00022692"/>
    </source>
</evidence>
<dbReference type="PROSITE" id="PS50850">
    <property type="entry name" value="MFS"/>
    <property type="match status" value="1"/>
</dbReference>
<dbReference type="EMBL" id="KN847477">
    <property type="protein sequence ID" value="KIX06196.1"/>
    <property type="molecule type" value="Genomic_DNA"/>
</dbReference>
<dbReference type="SUPFAM" id="SSF103473">
    <property type="entry name" value="MFS general substrate transporter"/>
    <property type="match status" value="1"/>
</dbReference>
<keyword evidence="2 6" id="KW-0812">Transmembrane</keyword>
<dbReference type="AlphaFoldDB" id="A0A0D2ISQ2"/>
<evidence type="ECO:0000313" key="9">
    <source>
        <dbReference type="Proteomes" id="UP000053617"/>
    </source>
</evidence>
<sequence length="498" mass="55514">MDSSSKGSETFIENDVAEVERKTEEHPLPEEETTDPHDPLTWSLVRKLTILFVVGIWILLGTANMIIIGPALEVVPMEFHSSFSSSTYLIGGPLLAYGVSSFFWVPLGNRYGVRLVFVVSTSIAGCMNCWAAKATSFGSLVAARTLASAFYAPPETLAPQMVGDVFYLKDRGKAMTWFGILQASGFAGGPLIGSFIIQNSDLGWRWVEWILAIITFATAVGLLLFFPETQYTRNFSATRRERSWKDNYRFWPVSGGGKPKDHSLAHGFMMIFPYFCHPVIILNLTFFSLCLVVNSYLLTTQSLTYLIVYPFSVGESGLTFIAPLIGTWLAMLFCGVLADRLFTRWTKKEGRKPKPEHRLPLLAFTGFIGIGGLLLFGICTQEYCHWVGPLFGSCFVSFCFIASLSISFAYLLDVYEARMDTVMVIYNGMKNLAAFGISYAIVPWNTSAGYTVPFVVMAVILFVAHLLMVLVYCRGEALRRWAAERFETAKDTHHGDAF</sequence>
<dbReference type="GeneID" id="25292241"/>
<organism evidence="8 9">
    <name type="scientific">Rhinocladiella mackenziei CBS 650.93</name>
    <dbReference type="NCBI Taxonomy" id="1442369"/>
    <lineage>
        <taxon>Eukaryota</taxon>
        <taxon>Fungi</taxon>
        <taxon>Dikarya</taxon>
        <taxon>Ascomycota</taxon>
        <taxon>Pezizomycotina</taxon>
        <taxon>Eurotiomycetes</taxon>
        <taxon>Chaetothyriomycetidae</taxon>
        <taxon>Chaetothyriales</taxon>
        <taxon>Herpotrichiellaceae</taxon>
        <taxon>Rhinocladiella</taxon>
    </lineage>
</organism>
<keyword evidence="3 6" id="KW-1133">Transmembrane helix</keyword>
<feature type="transmembrane region" description="Helical" evidence="6">
    <location>
        <begin position="390"/>
        <end position="412"/>
    </location>
</feature>
<evidence type="ECO:0000256" key="1">
    <source>
        <dbReference type="ARBA" id="ARBA00004141"/>
    </source>
</evidence>
<dbReference type="Proteomes" id="UP000053617">
    <property type="component" value="Unassembled WGS sequence"/>
</dbReference>
<dbReference type="InterPro" id="IPR020846">
    <property type="entry name" value="MFS_dom"/>
</dbReference>
<dbReference type="InterPro" id="IPR036259">
    <property type="entry name" value="MFS_trans_sf"/>
</dbReference>
<dbReference type="PANTHER" id="PTHR23502">
    <property type="entry name" value="MAJOR FACILITATOR SUPERFAMILY"/>
    <property type="match status" value="1"/>
</dbReference>
<name>A0A0D2ISQ2_9EURO</name>
<dbReference type="HOGENOM" id="CLU_008455_13_6_1"/>
<feature type="transmembrane region" description="Helical" evidence="6">
    <location>
        <begin position="424"/>
        <end position="442"/>
    </location>
</feature>
<feature type="transmembrane region" description="Helical" evidence="6">
    <location>
        <begin position="454"/>
        <end position="473"/>
    </location>
</feature>
<dbReference type="Pfam" id="PF07690">
    <property type="entry name" value="MFS_1"/>
    <property type="match status" value="1"/>
</dbReference>
<feature type="transmembrane region" description="Helical" evidence="6">
    <location>
        <begin position="209"/>
        <end position="226"/>
    </location>
</feature>
<accession>A0A0D2ISQ2</accession>
<evidence type="ECO:0000256" key="3">
    <source>
        <dbReference type="ARBA" id="ARBA00022989"/>
    </source>
</evidence>
<dbReference type="InterPro" id="IPR011701">
    <property type="entry name" value="MFS"/>
</dbReference>
<evidence type="ECO:0000256" key="4">
    <source>
        <dbReference type="ARBA" id="ARBA00023136"/>
    </source>
</evidence>
<evidence type="ECO:0000259" key="7">
    <source>
        <dbReference type="PROSITE" id="PS50850"/>
    </source>
</evidence>
<protein>
    <recommendedName>
        <fullName evidence="7">Major facilitator superfamily (MFS) profile domain-containing protein</fullName>
    </recommendedName>
</protein>
<comment type="subcellular location">
    <subcellularLocation>
        <location evidence="1">Membrane</location>
        <topology evidence="1">Multi-pass membrane protein</topology>
    </subcellularLocation>
</comment>
<feature type="transmembrane region" description="Helical" evidence="6">
    <location>
        <begin position="177"/>
        <end position="197"/>
    </location>
</feature>
<dbReference type="OrthoDB" id="268400at2759"/>
<keyword evidence="4 6" id="KW-0472">Membrane</keyword>
<dbReference type="Gene3D" id="1.20.1250.20">
    <property type="entry name" value="MFS general substrate transporter like domains"/>
    <property type="match status" value="1"/>
</dbReference>
<dbReference type="GO" id="GO:0022857">
    <property type="term" value="F:transmembrane transporter activity"/>
    <property type="evidence" value="ECO:0007669"/>
    <property type="project" value="InterPro"/>
</dbReference>
<dbReference type="PANTHER" id="PTHR23502:SF34">
    <property type="entry name" value="PROTEIN HOL1"/>
    <property type="match status" value="1"/>
</dbReference>
<dbReference type="RefSeq" id="XP_013273332.1">
    <property type="nucleotide sequence ID" value="XM_013417878.1"/>
</dbReference>
<feature type="region of interest" description="Disordered" evidence="5">
    <location>
        <begin position="1"/>
        <end position="36"/>
    </location>
</feature>
<feature type="transmembrane region" description="Helical" evidence="6">
    <location>
        <begin position="318"/>
        <end position="338"/>
    </location>
</feature>
<evidence type="ECO:0000256" key="5">
    <source>
        <dbReference type="SAM" id="MobiDB-lite"/>
    </source>
</evidence>
<feature type="transmembrane region" description="Helical" evidence="6">
    <location>
        <begin position="359"/>
        <end position="378"/>
    </location>
</feature>
<feature type="compositionally biased region" description="Basic and acidic residues" evidence="5">
    <location>
        <begin position="18"/>
        <end position="36"/>
    </location>
</feature>
<feature type="transmembrane region" description="Helical" evidence="6">
    <location>
        <begin position="279"/>
        <end position="298"/>
    </location>
</feature>
<feature type="transmembrane region" description="Helical" evidence="6">
    <location>
        <begin position="87"/>
        <end position="105"/>
    </location>
</feature>
<evidence type="ECO:0000256" key="6">
    <source>
        <dbReference type="SAM" id="Phobius"/>
    </source>
</evidence>
<gene>
    <name evidence="8" type="ORF">Z518_04170</name>
</gene>
<feature type="transmembrane region" description="Helical" evidence="6">
    <location>
        <begin position="50"/>
        <end position="75"/>
    </location>
</feature>
<evidence type="ECO:0000313" key="8">
    <source>
        <dbReference type="EMBL" id="KIX06196.1"/>
    </source>
</evidence>
<dbReference type="VEuPathDB" id="FungiDB:Z518_04170"/>
<reference evidence="8 9" key="1">
    <citation type="submission" date="2015-01" db="EMBL/GenBank/DDBJ databases">
        <title>The Genome Sequence of Rhinocladiella mackenzie CBS 650.93.</title>
        <authorList>
            <consortium name="The Broad Institute Genomics Platform"/>
            <person name="Cuomo C."/>
            <person name="de Hoog S."/>
            <person name="Gorbushina A."/>
            <person name="Stielow B."/>
            <person name="Teixiera M."/>
            <person name="Abouelleil A."/>
            <person name="Chapman S.B."/>
            <person name="Priest M."/>
            <person name="Young S.K."/>
            <person name="Wortman J."/>
            <person name="Nusbaum C."/>
            <person name="Birren B."/>
        </authorList>
    </citation>
    <scope>NUCLEOTIDE SEQUENCE [LARGE SCALE GENOMIC DNA]</scope>
    <source>
        <strain evidence="8 9">CBS 650.93</strain>
    </source>
</reference>
<proteinExistence type="predicted"/>
<keyword evidence="9" id="KW-1185">Reference proteome</keyword>
<feature type="domain" description="Major facilitator superfamily (MFS) profile" evidence="7">
    <location>
        <begin position="50"/>
        <end position="476"/>
    </location>
</feature>